<dbReference type="InterPro" id="IPR037143">
    <property type="entry name" value="4-PPantetheinyl_Trfase_dom_sf"/>
</dbReference>
<evidence type="ECO:0000313" key="10">
    <source>
        <dbReference type="EMBL" id="PJK31287.1"/>
    </source>
</evidence>
<dbReference type="Proteomes" id="UP000229498">
    <property type="component" value="Unassembled WGS sequence"/>
</dbReference>
<keyword evidence="5 8" id="KW-0460">Magnesium</keyword>
<evidence type="ECO:0000256" key="5">
    <source>
        <dbReference type="ARBA" id="ARBA00022842"/>
    </source>
</evidence>
<dbReference type="InterPro" id="IPR002582">
    <property type="entry name" value="ACPS"/>
</dbReference>
<dbReference type="InterPro" id="IPR004568">
    <property type="entry name" value="Ppantetheine-prot_Trfase_dom"/>
</dbReference>
<evidence type="ECO:0000256" key="7">
    <source>
        <dbReference type="ARBA" id="ARBA00023160"/>
    </source>
</evidence>
<organism evidence="10 11">
    <name type="scientific">Minwuia thermotolerans</name>
    <dbReference type="NCBI Taxonomy" id="2056226"/>
    <lineage>
        <taxon>Bacteria</taxon>
        <taxon>Pseudomonadati</taxon>
        <taxon>Pseudomonadota</taxon>
        <taxon>Alphaproteobacteria</taxon>
        <taxon>Minwuiales</taxon>
        <taxon>Minwuiaceae</taxon>
        <taxon>Minwuia</taxon>
    </lineage>
</organism>
<name>A0A2M9G6E9_9PROT</name>
<dbReference type="GO" id="GO:0005737">
    <property type="term" value="C:cytoplasm"/>
    <property type="evidence" value="ECO:0007669"/>
    <property type="project" value="UniProtKB-SubCell"/>
</dbReference>
<gene>
    <name evidence="8" type="primary">acpS</name>
    <name evidence="10" type="ORF">CVT23_02165</name>
</gene>
<dbReference type="Gene3D" id="3.90.470.20">
    <property type="entry name" value="4'-phosphopantetheinyl transferase domain"/>
    <property type="match status" value="1"/>
</dbReference>
<feature type="domain" description="4'-phosphopantetheinyl transferase" evidence="9">
    <location>
        <begin position="4"/>
        <end position="96"/>
    </location>
</feature>
<keyword evidence="2 8" id="KW-0808">Transferase</keyword>
<dbReference type="EC" id="2.7.8.7" evidence="8"/>
<keyword evidence="1 8" id="KW-0444">Lipid biosynthesis</keyword>
<keyword evidence="4 8" id="KW-0276">Fatty acid metabolism</keyword>
<reference evidence="10 11" key="1">
    <citation type="submission" date="2017-11" db="EMBL/GenBank/DDBJ databases">
        <title>Draft genome sequence of Rhizobiales bacterium SY3-13.</title>
        <authorList>
            <person name="Sun C."/>
        </authorList>
    </citation>
    <scope>NUCLEOTIDE SEQUENCE [LARGE SCALE GENOMIC DNA]</scope>
    <source>
        <strain evidence="10 11">SY3-13</strain>
    </source>
</reference>
<evidence type="ECO:0000256" key="2">
    <source>
        <dbReference type="ARBA" id="ARBA00022679"/>
    </source>
</evidence>
<evidence type="ECO:0000259" key="9">
    <source>
        <dbReference type="Pfam" id="PF01648"/>
    </source>
</evidence>
<keyword evidence="11" id="KW-1185">Reference proteome</keyword>
<dbReference type="AlphaFoldDB" id="A0A2M9G6E9"/>
<feature type="binding site" evidence="8">
    <location>
        <position position="57"/>
    </location>
    <ligand>
        <name>Mg(2+)</name>
        <dbReference type="ChEBI" id="CHEBI:18420"/>
    </ligand>
</feature>
<evidence type="ECO:0000256" key="8">
    <source>
        <dbReference type="HAMAP-Rule" id="MF_00101"/>
    </source>
</evidence>
<protein>
    <recommendedName>
        <fullName evidence="8">Holo-[acyl-carrier-protein] synthase</fullName>
        <shortName evidence="8">Holo-ACP synthase</shortName>
        <ecNumber evidence="8">2.7.8.7</ecNumber>
    </recommendedName>
    <alternativeName>
        <fullName evidence="8">4'-phosphopantetheinyl transferase AcpS</fullName>
    </alternativeName>
</protein>
<dbReference type="SUPFAM" id="SSF56214">
    <property type="entry name" value="4'-phosphopantetheinyl transferase"/>
    <property type="match status" value="1"/>
</dbReference>
<dbReference type="OrthoDB" id="517356at2"/>
<dbReference type="GO" id="GO:0006633">
    <property type="term" value="P:fatty acid biosynthetic process"/>
    <property type="evidence" value="ECO:0007669"/>
    <property type="project" value="UniProtKB-UniRule"/>
</dbReference>
<dbReference type="NCBIfam" id="TIGR00516">
    <property type="entry name" value="acpS"/>
    <property type="match status" value="1"/>
</dbReference>
<dbReference type="EMBL" id="PHIG01000006">
    <property type="protein sequence ID" value="PJK31287.1"/>
    <property type="molecule type" value="Genomic_DNA"/>
</dbReference>
<dbReference type="InterPro" id="IPR008278">
    <property type="entry name" value="4-PPantetheinyl_Trfase_dom"/>
</dbReference>
<comment type="similarity">
    <text evidence="8">Belongs to the P-Pant transferase superfamily. AcpS family.</text>
</comment>
<feature type="binding site" evidence="8">
    <location>
        <position position="8"/>
    </location>
    <ligand>
        <name>Mg(2+)</name>
        <dbReference type="ChEBI" id="CHEBI:18420"/>
    </ligand>
</feature>
<comment type="catalytic activity">
    <reaction evidence="8">
        <text>apo-[ACP] + CoA = holo-[ACP] + adenosine 3',5'-bisphosphate + H(+)</text>
        <dbReference type="Rhea" id="RHEA:12068"/>
        <dbReference type="Rhea" id="RHEA-COMP:9685"/>
        <dbReference type="Rhea" id="RHEA-COMP:9690"/>
        <dbReference type="ChEBI" id="CHEBI:15378"/>
        <dbReference type="ChEBI" id="CHEBI:29999"/>
        <dbReference type="ChEBI" id="CHEBI:57287"/>
        <dbReference type="ChEBI" id="CHEBI:58343"/>
        <dbReference type="ChEBI" id="CHEBI:64479"/>
        <dbReference type="EC" id="2.7.8.7"/>
    </reaction>
</comment>
<comment type="function">
    <text evidence="8">Transfers the 4'-phosphopantetheine moiety from coenzyme A to a Ser of acyl-carrier-protein.</text>
</comment>
<keyword evidence="3 8" id="KW-0479">Metal-binding</keyword>
<keyword evidence="6 8" id="KW-0443">Lipid metabolism</keyword>
<dbReference type="GO" id="GO:0008897">
    <property type="term" value="F:holo-[acyl-carrier-protein] synthase activity"/>
    <property type="evidence" value="ECO:0007669"/>
    <property type="project" value="UniProtKB-UniRule"/>
</dbReference>
<evidence type="ECO:0000256" key="6">
    <source>
        <dbReference type="ARBA" id="ARBA00023098"/>
    </source>
</evidence>
<comment type="subcellular location">
    <subcellularLocation>
        <location evidence="8">Cytoplasm</location>
    </subcellularLocation>
</comment>
<comment type="cofactor">
    <cofactor evidence="8">
        <name>Mg(2+)</name>
        <dbReference type="ChEBI" id="CHEBI:18420"/>
    </cofactor>
</comment>
<keyword evidence="7 8" id="KW-0275">Fatty acid biosynthesis</keyword>
<sequence length="137" mass="14267">MIVGIGADLCDIRRIERSIERFGQRFLDRCFTGGEQAACGGRADTAARFARRYAAKEAAAKALGTGIGEFAGLKEIEVISRPNGKPDLILSGQAAATLAGLCPAGAAGFAHLSISDEAPYALAYVVLEARPAAADRN</sequence>
<dbReference type="NCBIfam" id="TIGR00556">
    <property type="entry name" value="pantethn_trn"/>
    <property type="match status" value="1"/>
</dbReference>
<evidence type="ECO:0000256" key="4">
    <source>
        <dbReference type="ARBA" id="ARBA00022832"/>
    </source>
</evidence>
<dbReference type="GO" id="GO:0000287">
    <property type="term" value="F:magnesium ion binding"/>
    <property type="evidence" value="ECO:0007669"/>
    <property type="project" value="UniProtKB-UniRule"/>
</dbReference>
<dbReference type="RefSeq" id="WP_109792755.1">
    <property type="nucleotide sequence ID" value="NZ_PHIG01000006.1"/>
</dbReference>
<evidence type="ECO:0000313" key="11">
    <source>
        <dbReference type="Proteomes" id="UP000229498"/>
    </source>
</evidence>
<evidence type="ECO:0000256" key="1">
    <source>
        <dbReference type="ARBA" id="ARBA00022516"/>
    </source>
</evidence>
<accession>A0A2M9G6E9</accession>
<proteinExistence type="inferred from homology"/>
<dbReference type="Pfam" id="PF01648">
    <property type="entry name" value="ACPS"/>
    <property type="match status" value="1"/>
</dbReference>
<keyword evidence="8" id="KW-0963">Cytoplasm</keyword>
<dbReference type="HAMAP" id="MF_00101">
    <property type="entry name" value="AcpS"/>
    <property type="match status" value="1"/>
</dbReference>
<comment type="caution">
    <text evidence="10">The sequence shown here is derived from an EMBL/GenBank/DDBJ whole genome shotgun (WGS) entry which is preliminary data.</text>
</comment>
<evidence type="ECO:0000256" key="3">
    <source>
        <dbReference type="ARBA" id="ARBA00022723"/>
    </source>
</evidence>